<sequence length="521" mass="55359">MNMKSGSLSPVEQAESTDMDAVQPFSTFTSAITFYYKADRVDIDVKWVTTLPPVETVNWAVVLSADTSSAKPSGLYVVYNEMLRLAVPYNAMCDYTARGLEFDVYLDVTSEKTPPVGAITYHDGAFDPRTKIPAGAGVYAAVTLDDVARKRETVLATATTVGGVKGSRSIAIDTQGQASVDASMSVTWTGTHVYQSHVPLILVNQTAPDYVVSASELITRKFADANYKSGGASGANPTAKAGLTAVNGSATTFMRSDAAPALDQSITPTWKGAHLFNKSGKQMVQFADAFSDANTTRTDLASLDTPYVGVGGREWGKAYYVVGYGYSKNAATYPVLVGSHEVTTSGNTTGEFIVATRGGADPSTPTVKFKVTPDGRPEITNDQTKIAPDAQELITRKYADASYKSGGLAVGSVTGKASTVASKPTEIAVDMTDKSLMFVGITITGDDIASNSQFVKLKVNDVSRLQLGGRVLLYLSGASNVTIHLSTDSTTPFQGREAEILFGQTLEVVWGPNKAWLPLIR</sequence>
<reference evidence="1 2" key="1">
    <citation type="submission" date="2019-08" db="EMBL/GenBank/DDBJ databases">
        <authorList>
            <person name="Peeters C."/>
        </authorList>
    </citation>
    <scope>NUCLEOTIDE SEQUENCE [LARGE SCALE GENOMIC DNA]</scope>
    <source>
        <strain evidence="1 2">LMG 31121</strain>
    </source>
</reference>
<protein>
    <submittedName>
        <fullName evidence="1">Uncharacterized protein</fullName>
    </submittedName>
</protein>
<proteinExistence type="predicted"/>
<evidence type="ECO:0000313" key="2">
    <source>
        <dbReference type="Proteomes" id="UP000335538"/>
    </source>
</evidence>
<gene>
    <name evidence="1" type="ORF">PSP31121_00593</name>
</gene>
<accession>A0A5E5APP2</accession>
<dbReference type="RefSeq" id="WP_150808093.1">
    <property type="nucleotide sequence ID" value="NZ_CABPSR010000001.1"/>
</dbReference>
<name>A0A5E5APP2_9BURK</name>
<evidence type="ECO:0000313" key="1">
    <source>
        <dbReference type="EMBL" id="VVE75761.1"/>
    </source>
</evidence>
<dbReference type="AlphaFoldDB" id="A0A5E5APP2"/>
<dbReference type="Proteomes" id="UP000335538">
    <property type="component" value="Unassembled WGS sequence"/>
</dbReference>
<dbReference type="EMBL" id="CABPSR010000001">
    <property type="protein sequence ID" value="VVE75761.1"/>
    <property type="molecule type" value="Genomic_DNA"/>
</dbReference>
<organism evidence="1 2">
    <name type="scientific">Pandoraea sputorum</name>
    <dbReference type="NCBI Taxonomy" id="93222"/>
    <lineage>
        <taxon>Bacteria</taxon>
        <taxon>Pseudomonadati</taxon>
        <taxon>Pseudomonadota</taxon>
        <taxon>Betaproteobacteria</taxon>
        <taxon>Burkholderiales</taxon>
        <taxon>Burkholderiaceae</taxon>
        <taxon>Pandoraea</taxon>
    </lineage>
</organism>